<dbReference type="AlphaFoldDB" id="A0A554LCK8"/>
<evidence type="ECO:0000313" key="3">
    <source>
        <dbReference type="Proteomes" id="UP000318296"/>
    </source>
</evidence>
<dbReference type="EMBL" id="VMGH01000073">
    <property type="protein sequence ID" value="TSC90623.1"/>
    <property type="molecule type" value="Genomic_DNA"/>
</dbReference>
<name>A0A554LCK8_9BACT</name>
<reference evidence="2 3" key="1">
    <citation type="submission" date="2017-07" db="EMBL/GenBank/DDBJ databases">
        <title>Mechanisms for carbon and nitrogen cycling indicate functional differentiation within the Candidate Phyla Radiation.</title>
        <authorList>
            <person name="Danczak R.E."/>
            <person name="Johnston M.D."/>
            <person name="Kenah C."/>
            <person name="Slattery M."/>
            <person name="Wrighton K.C."/>
            <person name="Wilkins M.J."/>
        </authorList>
    </citation>
    <scope>NUCLEOTIDE SEQUENCE [LARGE SCALE GENOMIC DNA]</scope>
    <source>
        <strain evidence="2">Licking1014_96</strain>
    </source>
</reference>
<dbReference type="SUPFAM" id="SSF56420">
    <property type="entry name" value="Peptide deformylase"/>
    <property type="match status" value="1"/>
</dbReference>
<organism evidence="2 3">
    <name type="scientific">Candidatus Berkelbacteria bacterium Licking1014_96</name>
    <dbReference type="NCBI Taxonomy" id="2017149"/>
    <lineage>
        <taxon>Bacteria</taxon>
        <taxon>Candidatus Berkelbacteria</taxon>
    </lineage>
</organism>
<dbReference type="PANTHER" id="PTHR10458">
    <property type="entry name" value="PEPTIDE DEFORMYLASE"/>
    <property type="match status" value="1"/>
</dbReference>
<comment type="caution">
    <text evidence="2">The sequence shown here is derived from an EMBL/GenBank/DDBJ whole genome shotgun (WGS) entry which is preliminary data.</text>
</comment>
<dbReference type="GO" id="GO:0042586">
    <property type="term" value="F:peptide deformylase activity"/>
    <property type="evidence" value="ECO:0007669"/>
    <property type="project" value="InterPro"/>
</dbReference>
<comment type="similarity">
    <text evidence="1">Belongs to the polypeptide deformylase family.</text>
</comment>
<feature type="non-terminal residue" evidence="2">
    <location>
        <position position="135"/>
    </location>
</feature>
<dbReference type="Pfam" id="PF01327">
    <property type="entry name" value="Pep_deformylase"/>
    <property type="match status" value="1"/>
</dbReference>
<evidence type="ECO:0000256" key="1">
    <source>
        <dbReference type="ARBA" id="ARBA00010759"/>
    </source>
</evidence>
<protein>
    <submittedName>
        <fullName evidence="2">Peptide deformylase</fullName>
    </submittedName>
</protein>
<gene>
    <name evidence="2" type="ORF">CEN92_439</name>
</gene>
<dbReference type="PIRSF" id="PIRSF004749">
    <property type="entry name" value="Pep_def"/>
    <property type="match status" value="1"/>
</dbReference>
<evidence type="ECO:0000313" key="2">
    <source>
        <dbReference type="EMBL" id="TSC90623.1"/>
    </source>
</evidence>
<dbReference type="Proteomes" id="UP000318296">
    <property type="component" value="Unassembled WGS sequence"/>
</dbReference>
<dbReference type="PANTHER" id="PTHR10458:SF22">
    <property type="entry name" value="PEPTIDE DEFORMYLASE"/>
    <property type="match status" value="1"/>
</dbReference>
<dbReference type="InterPro" id="IPR023635">
    <property type="entry name" value="Peptide_deformylase"/>
</dbReference>
<dbReference type="Gene3D" id="3.90.45.10">
    <property type="entry name" value="Peptide deformylase"/>
    <property type="match status" value="1"/>
</dbReference>
<dbReference type="PRINTS" id="PR01576">
    <property type="entry name" value="PDEFORMYLASE"/>
</dbReference>
<dbReference type="InterPro" id="IPR036821">
    <property type="entry name" value="Peptide_deformylase_sf"/>
</dbReference>
<proteinExistence type="inferred from homology"/>
<accession>A0A554LCK8</accession>
<dbReference type="CDD" id="cd00487">
    <property type="entry name" value="Pep_deformylase"/>
    <property type="match status" value="1"/>
</dbReference>
<sequence length="135" mass="14975">MNIIQNPNPILRKKAQKVEKIDAEIKKIIVKMKKIMRSSPAAVALAAPQIGINKAIVVTGFKPKEKDAEVIPELCLINPRIIKSSAETIKNEEGCLSLMDKEEIRGNVERAKKVLIEATDEKGKIQKIKAEGFFA</sequence>